<dbReference type="GO" id="GO:0043328">
    <property type="term" value="P:protein transport to vacuole involved in ubiquitin-dependent protein catabolic process via the multivesicular body sorting pathway"/>
    <property type="evidence" value="ECO:0007669"/>
    <property type="project" value="TreeGrafter"/>
</dbReference>
<evidence type="ECO:0000256" key="5">
    <source>
        <dbReference type="SAM" id="MobiDB-lite"/>
    </source>
</evidence>
<comment type="subcellular location">
    <subcellularLocation>
        <location evidence="1">Golgi apparatus</location>
    </subcellularLocation>
</comment>
<dbReference type="Gene3D" id="2.60.40.1230">
    <property type="match status" value="1"/>
</dbReference>
<dbReference type="PROSITE" id="PS50180">
    <property type="entry name" value="GAE"/>
    <property type="match status" value="1"/>
</dbReference>
<feature type="region of interest" description="Disordered" evidence="5">
    <location>
        <begin position="1"/>
        <end position="42"/>
    </location>
</feature>
<organism evidence="7 8">
    <name type="scientific">Friedmanniomyces simplex</name>
    <dbReference type="NCBI Taxonomy" id="329884"/>
    <lineage>
        <taxon>Eukaryota</taxon>
        <taxon>Fungi</taxon>
        <taxon>Dikarya</taxon>
        <taxon>Ascomycota</taxon>
        <taxon>Pezizomycotina</taxon>
        <taxon>Dothideomycetes</taxon>
        <taxon>Dothideomycetidae</taxon>
        <taxon>Mycosphaerellales</taxon>
        <taxon>Teratosphaeriaceae</taxon>
        <taxon>Friedmanniomyces</taxon>
    </lineage>
</organism>
<evidence type="ECO:0000313" key="7">
    <source>
        <dbReference type="EMBL" id="TKA72930.1"/>
    </source>
</evidence>
<dbReference type="PANTHER" id="PTHR47180:SF1">
    <property type="entry name" value="ADP-RIBOSYLATION FACTOR-BINDING PROTEIN GGA1-RELATED"/>
    <property type="match status" value="1"/>
</dbReference>
<dbReference type="GO" id="GO:0006895">
    <property type="term" value="P:Golgi to endosome transport"/>
    <property type="evidence" value="ECO:0007669"/>
    <property type="project" value="TreeGrafter"/>
</dbReference>
<dbReference type="InterPro" id="IPR008153">
    <property type="entry name" value="GAE_dom"/>
</dbReference>
<dbReference type="AlphaFoldDB" id="A0A4U0X8M5"/>
<dbReference type="GO" id="GO:0005802">
    <property type="term" value="C:trans-Golgi network"/>
    <property type="evidence" value="ECO:0007669"/>
    <property type="project" value="TreeGrafter"/>
</dbReference>
<evidence type="ECO:0000313" key="8">
    <source>
        <dbReference type="Proteomes" id="UP000309340"/>
    </source>
</evidence>
<dbReference type="GO" id="GO:0005829">
    <property type="term" value="C:cytosol"/>
    <property type="evidence" value="ECO:0007669"/>
    <property type="project" value="GOC"/>
</dbReference>
<evidence type="ECO:0000256" key="2">
    <source>
        <dbReference type="ARBA" id="ARBA00022448"/>
    </source>
</evidence>
<dbReference type="STRING" id="329884.A0A4U0X8M5"/>
<sequence>MADAQSNGNGPPATAPAQAPAGAAGGGDDEWEFSSSLPDQPTELTVTNSRIKTVFSVHRENDEIVISSRISNNTAQAISDLTFQLAVTKGLSLHLQPQSSRSLAPSQSNGITQTIRLQGVERGKGNGVKLRWRAGYSIAGVGMNEQGEIVGLGVL</sequence>
<keyword evidence="4" id="KW-0333">Golgi apparatus</keyword>
<feature type="compositionally biased region" description="Low complexity" evidence="5">
    <location>
        <begin position="8"/>
        <end position="22"/>
    </location>
</feature>
<dbReference type="SMART" id="SM00809">
    <property type="entry name" value="Alpha_adaptinC2"/>
    <property type="match status" value="1"/>
</dbReference>
<dbReference type="PANTHER" id="PTHR47180">
    <property type="entry name" value="ADP-RIBOSYLATION FACTOR-BINDING PROTEIN GGA1-RELATED"/>
    <property type="match status" value="1"/>
</dbReference>
<dbReference type="InterPro" id="IPR052653">
    <property type="entry name" value="ARF-binding"/>
</dbReference>
<proteinExistence type="predicted"/>
<dbReference type="Pfam" id="PF02883">
    <property type="entry name" value="Alpha_adaptinC2"/>
    <property type="match status" value="1"/>
</dbReference>
<protein>
    <recommendedName>
        <fullName evidence="6">GAE domain-containing protein</fullName>
    </recommendedName>
</protein>
<dbReference type="EMBL" id="NAJQ01000287">
    <property type="protein sequence ID" value="TKA72930.1"/>
    <property type="molecule type" value="Genomic_DNA"/>
</dbReference>
<dbReference type="GO" id="GO:0006896">
    <property type="term" value="P:Golgi to vacuole transport"/>
    <property type="evidence" value="ECO:0007669"/>
    <property type="project" value="TreeGrafter"/>
</dbReference>
<evidence type="ECO:0000256" key="3">
    <source>
        <dbReference type="ARBA" id="ARBA00022927"/>
    </source>
</evidence>
<dbReference type="InterPro" id="IPR008152">
    <property type="entry name" value="Clathrin_a/b/g-adaptin_app_Ig"/>
</dbReference>
<feature type="domain" description="GAE" evidence="6">
    <location>
        <begin position="38"/>
        <end position="153"/>
    </location>
</feature>
<keyword evidence="8" id="KW-1185">Reference proteome</keyword>
<accession>A0A4U0X8M5</accession>
<keyword evidence="2" id="KW-0813">Transport</keyword>
<evidence type="ECO:0000256" key="4">
    <source>
        <dbReference type="ARBA" id="ARBA00023034"/>
    </source>
</evidence>
<dbReference type="Proteomes" id="UP000309340">
    <property type="component" value="Unassembled WGS sequence"/>
</dbReference>
<dbReference type="InterPro" id="IPR013041">
    <property type="entry name" value="Clathrin_app_Ig-like_sf"/>
</dbReference>
<dbReference type="GO" id="GO:0043130">
    <property type="term" value="F:ubiquitin binding"/>
    <property type="evidence" value="ECO:0007669"/>
    <property type="project" value="TreeGrafter"/>
</dbReference>
<feature type="compositionally biased region" description="Polar residues" evidence="5">
    <location>
        <begin position="33"/>
        <end position="42"/>
    </location>
</feature>
<evidence type="ECO:0000256" key="1">
    <source>
        <dbReference type="ARBA" id="ARBA00004555"/>
    </source>
</evidence>
<dbReference type="OrthoDB" id="2018246at2759"/>
<gene>
    <name evidence="7" type="ORF">B0A55_06861</name>
</gene>
<reference evidence="7 8" key="1">
    <citation type="submission" date="2017-03" db="EMBL/GenBank/DDBJ databases">
        <title>Genomes of endolithic fungi from Antarctica.</title>
        <authorList>
            <person name="Coleine C."/>
            <person name="Masonjones S."/>
            <person name="Stajich J.E."/>
        </authorList>
    </citation>
    <scope>NUCLEOTIDE SEQUENCE [LARGE SCALE GENOMIC DNA]</scope>
    <source>
        <strain evidence="7 8">CCFEE 5184</strain>
    </source>
</reference>
<evidence type="ECO:0000259" key="6">
    <source>
        <dbReference type="PROSITE" id="PS50180"/>
    </source>
</evidence>
<comment type="caution">
    <text evidence="7">The sequence shown here is derived from an EMBL/GenBank/DDBJ whole genome shotgun (WGS) entry which is preliminary data.</text>
</comment>
<name>A0A4U0X8M5_9PEZI</name>
<dbReference type="SUPFAM" id="SSF49348">
    <property type="entry name" value="Clathrin adaptor appendage domain"/>
    <property type="match status" value="1"/>
</dbReference>
<keyword evidence="3" id="KW-0653">Protein transport</keyword>